<feature type="region of interest" description="Disordered" evidence="12">
    <location>
        <begin position="999"/>
        <end position="1030"/>
    </location>
</feature>
<comment type="subcellular location">
    <subcellularLocation>
        <location evidence="1">Membrane</location>
        <topology evidence="1">Multi-pass membrane protein</topology>
    </subcellularLocation>
</comment>
<dbReference type="Gene3D" id="1.10.3080.10">
    <property type="entry name" value="Clc chloride channel"/>
    <property type="match status" value="2"/>
</dbReference>
<evidence type="ECO:0000256" key="10">
    <source>
        <dbReference type="ARBA" id="ARBA00023214"/>
    </source>
</evidence>
<comment type="similarity">
    <text evidence="2">Belongs to the chloride channel (TC 2.A.49) family.</text>
</comment>
<evidence type="ECO:0000256" key="13">
    <source>
        <dbReference type="SAM" id="Phobius"/>
    </source>
</evidence>
<evidence type="ECO:0000256" key="12">
    <source>
        <dbReference type="SAM" id="MobiDB-lite"/>
    </source>
</evidence>
<evidence type="ECO:0000256" key="7">
    <source>
        <dbReference type="ARBA" id="ARBA00023065"/>
    </source>
</evidence>
<gene>
    <name evidence="15" type="primary">g3874</name>
    <name evidence="15" type="ORF">VP750_LOCUS3306</name>
</gene>
<keyword evidence="5" id="KW-0677">Repeat</keyword>
<feature type="transmembrane region" description="Helical" evidence="13">
    <location>
        <begin position="446"/>
        <end position="470"/>
    </location>
</feature>
<feature type="transmembrane region" description="Helical" evidence="13">
    <location>
        <begin position="371"/>
        <end position="394"/>
    </location>
</feature>
<protein>
    <submittedName>
        <fullName evidence="15">G3874 protein</fullName>
    </submittedName>
</protein>
<evidence type="ECO:0000259" key="14">
    <source>
        <dbReference type="PROSITE" id="PS51371"/>
    </source>
</evidence>
<keyword evidence="6 13" id="KW-1133">Transmembrane helix</keyword>
<dbReference type="Pfam" id="PF00654">
    <property type="entry name" value="Voltage_CLC"/>
    <property type="match status" value="2"/>
</dbReference>
<comment type="caution">
    <text evidence="15">The sequence shown here is derived from an EMBL/GenBank/DDBJ whole genome shotgun (WGS) entry which is preliminary data.</text>
</comment>
<feature type="domain" description="CBS" evidence="14">
    <location>
        <begin position="881"/>
        <end position="938"/>
    </location>
</feature>
<keyword evidence="10" id="KW-0868">Chloride</keyword>
<name>A0ABP1FU72_9CHLO</name>
<sequence length="1030" mass="111844">MPLSRRAPTEGNAVQHQTESLDYHLINNKALQWHHHSSRHVQRRVLGLKPHTIVKCITTVVIGLVVGLLAVALGRITETTIVWKNTLLRSIVHSPDYSIEWGMCLAALFHVSYSVLLVIIGSSLVQYCAQFANGAGVSLIMAYLNGNSIPDLLSFRTLLVKFVGTCCGVCANVSLGPEAPTVHIGACVADNITHLACGLCERWDALQGCWKADAESAERERLRDTGKRVRFLERIQSHISSVLGSEQDCRSSVQSQMQEPLLPNGPGVAQAEQKPSGCICVESGILCGCAMDGLHSRENGEGAHPATWSPFADMDQGPGLHDSVCSCQRCKLEDGGDLDGSSGRPTVKGMQTSATPGPALVLHSDADRREFISAGAAGGLAAAFGAPIGGVLFSMEEACTHWSRKVAWRCFTCTTVAVLVVTQLNPEWSRGVLSVTGVKEMASKEWLVQLPLIALVSMCGGLLGALFNALHKFLRPVRALRHQNVLRITEAAVLAAITIVIMIVLSWSFGTCVEVPEWLENGYGITFHCPDGSFNDLATAYMAFPDRTISHLFSLGSLTPQFEVCQGDNCYFTLQSLIILCPTYLLFMVMNGGLSTPGGLFMPSIMVGGAFGATCGLLLMRLLPTWQIQPGLYAMCAAAAMLGGVFRASISLVVIFVESSKNTSFIVGIIIAVICSNWVGEAIHSDGIYETDLEADGSVIFLRPAPPQGLNTKKAIDIACKAVWTFRTIESVAYVTWVLRHCNHNGFPVVRGSPGDSDDDNSEHISLDEKEGQSSREGPLEGVILRSQLMVLLVNKAFCDERGEPLTSHEAGERLTWELELDKEMRMYHRRSDHPRWAGGAKPPEAGELADSLLQQSCEDIPPDTESLRRPRLYMDLRPFVDSGPLTVRQETSAFFAHTAFVSLGLRHLCVVDEHSHVRGIITRRDLDAAAGHGAWRRNRMAPAPKAHNDKGLHMPSRASSGALHRLSALRHLVRTQRPATETSARNLQRLVTYGQGSPEIGRWLASQSDSSNSGSENAQAAPDQSPEHP</sequence>
<dbReference type="InterPro" id="IPR046342">
    <property type="entry name" value="CBS_dom_sf"/>
</dbReference>
<feature type="region of interest" description="Disordered" evidence="12">
    <location>
        <begin position="937"/>
        <end position="958"/>
    </location>
</feature>
<feature type="transmembrane region" description="Helical" evidence="13">
    <location>
        <begin position="663"/>
        <end position="680"/>
    </location>
</feature>
<keyword evidence="9 13" id="KW-0472">Membrane</keyword>
<dbReference type="InterPro" id="IPR000644">
    <property type="entry name" value="CBS_dom"/>
</dbReference>
<keyword evidence="7" id="KW-0406">Ion transport</keyword>
<feature type="transmembrane region" description="Helical" evidence="13">
    <location>
        <begin position="97"/>
        <end position="120"/>
    </location>
</feature>
<feature type="transmembrane region" description="Helical" evidence="13">
    <location>
        <begin position="600"/>
        <end position="620"/>
    </location>
</feature>
<evidence type="ECO:0000256" key="9">
    <source>
        <dbReference type="ARBA" id="ARBA00023136"/>
    </source>
</evidence>
<evidence type="ECO:0000256" key="11">
    <source>
        <dbReference type="PROSITE-ProRule" id="PRU00703"/>
    </source>
</evidence>
<dbReference type="Proteomes" id="UP001497392">
    <property type="component" value="Unassembled WGS sequence"/>
</dbReference>
<evidence type="ECO:0000256" key="3">
    <source>
        <dbReference type="ARBA" id="ARBA00022448"/>
    </source>
</evidence>
<evidence type="ECO:0000256" key="5">
    <source>
        <dbReference type="ARBA" id="ARBA00022737"/>
    </source>
</evidence>
<feature type="transmembrane region" description="Helical" evidence="13">
    <location>
        <begin position="632"/>
        <end position="657"/>
    </location>
</feature>
<organism evidence="15 16">
    <name type="scientific">Coccomyxa viridis</name>
    <dbReference type="NCBI Taxonomy" id="1274662"/>
    <lineage>
        <taxon>Eukaryota</taxon>
        <taxon>Viridiplantae</taxon>
        <taxon>Chlorophyta</taxon>
        <taxon>core chlorophytes</taxon>
        <taxon>Trebouxiophyceae</taxon>
        <taxon>Trebouxiophyceae incertae sedis</taxon>
        <taxon>Coccomyxaceae</taxon>
        <taxon>Coccomyxa</taxon>
    </lineage>
</organism>
<keyword evidence="4 13" id="KW-0812">Transmembrane</keyword>
<dbReference type="InterPro" id="IPR051280">
    <property type="entry name" value="Cl-channel/antiporter"/>
</dbReference>
<dbReference type="EMBL" id="CAXHTA020000005">
    <property type="protein sequence ID" value="CAL5221647.1"/>
    <property type="molecule type" value="Genomic_DNA"/>
</dbReference>
<accession>A0ABP1FU72</accession>
<feature type="transmembrane region" description="Helical" evidence="13">
    <location>
        <begin position="491"/>
        <end position="509"/>
    </location>
</feature>
<evidence type="ECO:0000256" key="1">
    <source>
        <dbReference type="ARBA" id="ARBA00004141"/>
    </source>
</evidence>
<dbReference type="Gene3D" id="3.10.580.10">
    <property type="entry name" value="CBS-domain"/>
    <property type="match status" value="1"/>
</dbReference>
<dbReference type="InterPro" id="IPR001807">
    <property type="entry name" value="ClC"/>
</dbReference>
<dbReference type="Pfam" id="PF00571">
    <property type="entry name" value="CBS"/>
    <property type="match status" value="1"/>
</dbReference>
<dbReference type="PROSITE" id="PS51371">
    <property type="entry name" value="CBS"/>
    <property type="match status" value="1"/>
</dbReference>
<keyword evidence="16" id="KW-1185">Reference proteome</keyword>
<feature type="compositionally biased region" description="Low complexity" evidence="12">
    <location>
        <begin position="1007"/>
        <end position="1016"/>
    </location>
</feature>
<keyword evidence="3" id="KW-0813">Transport</keyword>
<feature type="compositionally biased region" description="Basic and acidic residues" evidence="12">
    <location>
        <begin position="762"/>
        <end position="774"/>
    </location>
</feature>
<evidence type="ECO:0000313" key="15">
    <source>
        <dbReference type="EMBL" id="CAL5221647.1"/>
    </source>
</evidence>
<feature type="transmembrane region" description="Helical" evidence="13">
    <location>
        <begin position="53"/>
        <end position="77"/>
    </location>
</feature>
<evidence type="ECO:0000256" key="8">
    <source>
        <dbReference type="ARBA" id="ARBA00023122"/>
    </source>
</evidence>
<proteinExistence type="inferred from homology"/>
<dbReference type="SMART" id="SM00116">
    <property type="entry name" value="CBS"/>
    <property type="match status" value="1"/>
</dbReference>
<dbReference type="SUPFAM" id="SSF54631">
    <property type="entry name" value="CBS-domain pair"/>
    <property type="match status" value="1"/>
</dbReference>
<dbReference type="PANTHER" id="PTHR11689:SF161">
    <property type="entry name" value="CHLORIDE CHANNEL PROTEIN"/>
    <property type="match status" value="1"/>
</dbReference>
<evidence type="ECO:0000256" key="4">
    <source>
        <dbReference type="ARBA" id="ARBA00022692"/>
    </source>
</evidence>
<dbReference type="PANTHER" id="PTHR11689">
    <property type="entry name" value="CHLORIDE CHANNEL PROTEIN CLC FAMILY MEMBER"/>
    <property type="match status" value="1"/>
</dbReference>
<dbReference type="InterPro" id="IPR014743">
    <property type="entry name" value="Cl-channel_core"/>
</dbReference>
<evidence type="ECO:0000256" key="6">
    <source>
        <dbReference type="ARBA" id="ARBA00022989"/>
    </source>
</evidence>
<keyword evidence="8 11" id="KW-0129">CBS domain</keyword>
<evidence type="ECO:0000313" key="16">
    <source>
        <dbReference type="Proteomes" id="UP001497392"/>
    </source>
</evidence>
<reference evidence="15 16" key="1">
    <citation type="submission" date="2024-06" db="EMBL/GenBank/DDBJ databases">
        <authorList>
            <person name="Kraege A."/>
            <person name="Thomma B."/>
        </authorList>
    </citation>
    <scope>NUCLEOTIDE SEQUENCE [LARGE SCALE GENOMIC DNA]</scope>
</reference>
<feature type="region of interest" description="Disordered" evidence="12">
    <location>
        <begin position="750"/>
        <end position="779"/>
    </location>
</feature>
<evidence type="ECO:0000256" key="2">
    <source>
        <dbReference type="ARBA" id="ARBA00009476"/>
    </source>
</evidence>
<dbReference type="SUPFAM" id="SSF81340">
    <property type="entry name" value="Clc chloride channel"/>
    <property type="match status" value="2"/>
</dbReference>